<reference evidence="1" key="1">
    <citation type="submission" date="2018-10" db="EMBL/GenBank/DDBJ databases">
        <title>Hidden diversity of soil giant viruses.</title>
        <authorList>
            <person name="Schulz F."/>
            <person name="Alteio L."/>
            <person name="Goudeau D."/>
            <person name="Ryan E.M."/>
            <person name="Malmstrom R.R."/>
            <person name="Blanchard J."/>
            <person name="Woyke T."/>
        </authorList>
    </citation>
    <scope>NUCLEOTIDE SEQUENCE</scope>
    <source>
        <strain evidence="1">SAV1</strain>
    </source>
</reference>
<name>A0A3G5AJ26_9VIRU</name>
<protein>
    <submittedName>
        <fullName evidence="1">Uncharacterized protein</fullName>
    </submittedName>
</protein>
<accession>A0A3G5AJ26</accession>
<sequence>MKFDDYQRKLEFSGEIFDYSCKEKFIDFITKNKPIYASQDNRDRIEFIDYQLISGFVHYVTVRHVGWRCPSGYSDRIRDQGSSQLYEKFIFHDELDHCWKNETGIILIFESDDYGMETYLVVKIINLNIIEVLYDRYFCANNGTKMFLVIDPSQFQLQQSEIFDFGCRTKFIGFVTKENPVYTSPNNKLRLKFIDADMDNANILCERWEKLEDDINGGEFCDEYNYFCPASGNIKQKGLIIYFKNIELVVKIINYNMIDIVCDEYGKYRGIRLVLV</sequence>
<evidence type="ECO:0000313" key="1">
    <source>
        <dbReference type="EMBL" id="AYV85429.1"/>
    </source>
</evidence>
<organism evidence="1">
    <name type="scientific">Satyrvirus sp</name>
    <dbReference type="NCBI Taxonomy" id="2487771"/>
    <lineage>
        <taxon>Viruses</taxon>
        <taxon>Varidnaviria</taxon>
        <taxon>Bamfordvirae</taxon>
        <taxon>Nucleocytoviricota</taxon>
        <taxon>Megaviricetes</taxon>
        <taxon>Imitervirales</taxon>
        <taxon>Mimiviridae</taxon>
        <taxon>Megamimivirinae</taxon>
    </lineage>
</organism>
<proteinExistence type="predicted"/>
<gene>
    <name evidence="1" type="ORF">Satyrvirus16_5</name>
</gene>
<dbReference type="EMBL" id="MK072452">
    <property type="protein sequence ID" value="AYV85429.1"/>
    <property type="molecule type" value="Genomic_DNA"/>
</dbReference>